<dbReference type="InterPro" id="IPR050490">
    <property type="entry name" value="Bact_solute-bd_prot1"/>
</dbReference>
<dbReference type="SUPFAM" id="SSF53850">
    <property type="entry name" value="Periplasmic binding protein-like II"/>
    <property type="match status" value="1"/>
</dbReference>
<accession>A0A839TU82</accession>
<dbReference type="PANTHER" id="PTHR43649">
    <property type="entry name" value="ARABINOSE-BINDING PROTEIN-RELATED"/>
    <property type="match status" value="1"/>
</dbReference>
<dbReference type="RefSeq" id="WP_183583114.1">
    <property type="nucleotide sequence ID" value="NZ_JACHXJ010000003.1"/>
</dbReference>
<protein>
    <submittedName>
        <fullName evidence="3">ABC-type glycerol-3-phosphate transport system substrate-binding protein</fullName>
    </submittedName>
</protein>
<evidence type="ECO:0000313" key="4">
    <source>
        <dbReference type="Proteomes" id="UP000517523"/>
    </source>
</evidence>
<evidence type="ECO:0000256" key="2">
    <source>
        <dbReference type="SAM" id="SignalP"/>
    </source>
</evidence>
<evidence type="ECO:0000313" key="3">
    <source>
        <dbReference type="EMBL" id="MBB3128839.1"/>
    </source>
</evidence>
<feature type="signal peptide" evidence="2">
    <location>
        <begin position="1"/>
        <end position="25"/>
    </location>
</feature>
<dbReference type="PANTHER" id="PTHR43649:SF12">
    <property type="entry name" value="DIACETYLCHITOBIOSE BINDING PROTEIN DASA"/>
    <property type="match status" value="1"/>
</dbReference>
<reference evidence="3 4" key="1">
    <citation type="submission" date="2020-08" db="EMBL/GenBank/DDBJ databases">
        <title>Genomic Encyclopedia of Type Strains, Phase III (KMG-III): the genomes of soil and plant-associated and newly described type strains.</title>
        <authorList>
            <person name="Whitman W."/>
        </authorList>
    </citation>
    <scope>NUCLEOTIDE SEQUENCE [LARGE SCALE GENOMIC DNA]</scope>
    <source>
        <strain evidence="3 4">CECT 5831</strain>
    </source>
</reference>
<dbReference type="Gene3D" id="3.40.190.10">
    <property type="entry name" value="Periplasmic binding protein-like II"/>
    <property type="match status" value="2"/>
</dbReference>
<proteinExistence type="predicted"/>
<evidence type="ECO:0000256" key="1">
    <source>
        <dbReference type="SAM" id="MobiDB-lite"/>
    </source>
</evidence>
<sequence>MKKKSKWLGLAAVSLALTTSLSACGSGSGDTGTSGDIPAKNAASQSGPFKLGSEPVNFTMYPNYDWLTLEPWGQDPQTQWITDNLKVTVTPIQSGGAAKQKFSTMLATDDLPDVILMDRGSDVEKLRQAGKLVALDDYYNKYPNLKKWMGEETINMLRSSDGKIYQVPNWYTTSANGNGGYLINRKVYKELGSPKLESFDDLYNYLKQVKAKYPDMIPFETDIEGQGVQIMTSGFKEGFAPSWIGERGVPSGDKFTSLFTDPVFNETMKFASKLFREKLITQDTLTQKREQVDEKLANGRVAVYSAYSVLEPKVMDANTLLRAKDPDNGYEVIWPLHKDGVDKTKVYPNSYNRLGWNVNVITTTAKNPEGIFAYMDWLTSPEGMSTMYFGPKGKYWNEMDSNQYPVLTDKWFNTSQEIKDKEKLGGYAYVGNTTYLDTMKMANDKKMKPEQRRWDNTQQANVTWKTSQDLTPFINLDPASDSEEGIAKTAVDDIYKKYFAQALFAQSDAEVDTILKKANDEAMSQGYQKLLDYKTAQWKKNLEQMQAK</sequence>
<feature type="region of interest" description="Disordered" evidence="1">
    <location>
        <begin position="27"/>
        <end position="48"/>
    </location>
</feature>
<organism evidence="3 4">
    <name type="scientific">Paenibacillus rhizosphaerae</name>
    <dbReference type="NCBI Taxonomy" id="297318"/>
    <lineage>
        <taxon>Bacteria</taxon>
        <taxon>Bacillati</taxon>
        <taxon>Bacillota</taxon>
        <taxon>Bacilli</taxon>
        <taxon>Bacillales</taxon>
        <taxon>Paenibacillaceae</taxon>
        <taxon>Paenibacillus</taxon>
    </lineage>
</organism>
<dbReference type="Pfam" id="PF01547">
    <property type="entry name" value="SBP_bac_1"/>
    <property type="match status" value="1"/>
</dbReference>
<comment type="caution">
    <text evidence="3">The sequence shown here is derived from an EMBL/GenBank/DDBJ whole genome shotgun (WGS) entry which is preliminary data.</text>
</comment>
<gene>
    <name evidence="3" type="ORF">FHS19_003514</name>
</gene>
<dbReference type="AlphaFoldDB" id="A0A839TU82"/>
<keyword evidence="2" id="KW-0732">Signal</keyword>
<feature type="chain" id="PRO_5032427262" evidence="2">
    <location>
        <begin position="26"/>
        <end position="548"/>
    </location>
</feature>
<dbReference type="Proteomes" id="UP000517523">
    <property type="component" value="Unassembled WGS sequence"/>
</dbReference>
<name>A0A839TU82_9BACL</name>
<dbReference type="InterPro" id="IPR006059">
    <property type="entry name" value="SBP"/>
</dbReference>
<dbReference type="PROSITE" id="PS51257">
    <property type="entry name" value="PROKAR_LIPOPROTEIN"/>
    <property type="match status" value="1"/>
</dbReference>
<dbReference type="EMBL" id="JACHXJ010000003">
    <property type="protein sequence ID" value="MBB3128839.1"/>
    <property type="molecule type" value="Genomic_DNA"/>
</dbReference>